<evidence type="ECO:0000313" key="3">
    <source>
        <dbReference type="Proteomes" id="UP000277582"/>
    </source>
</evidence>
<dbReference type="EMBL" id="RXII01000113">
    <property type="protein sequence ID" value="RZN58813.1"/>
    <property type="molecule type" value="Genomic_DNA"/>
</dbReference>
<evidence type="ECO:0000313" key="2">
    <source>
        <dbReference type="EMBL" id="RZN58813.1"/>
    </source>
</evidence>
<evidence type="ECO:0000313" key="1">
    <source>
        <dbReference type="EMBL" id="RSN74277.1"/>
    </source>
</evidence>
<dbReference type="SUPFAM" id="SSF47598">
    <property type="entry name" value="Ribbon-helix-helix"/>
    <property type="match status" value="1"/>
</dbReference>
<sequence length="79" mass="9254">MVSKVPVRLREQELKQIDQLVEHGIFRSRSEAIRELIIAGIAHLSEVFREVDRLFELERMEGRIPIDLSGTTQQLLKER</sequence>
<dbReference type="Proteomes" id="UP000277582">
    <property type="component" value="Unassembled WGS sequence"/>
</dbReference>
<name>A0A3R9PVM6_9CREN</name>
<evidence type="ECO:0000313" key="4">
    <source>
        <dbReference type="Proteomes" id="UP000316217"/>
    </source>
</evidence>
<dbReference type="Pfam" id="PF23434">
    <property type="entry name" value="DUF7120"/>
    <property type="match status" value="1"/>
</dbReference>
<reference evidence="2 4" key="2">
    <citation type="journal article" date="2019" name="Nat. Microbiol.">
        <title>Wide diversity of methane and short-chain alkane metabolisms in uncultured archaea.</title>
        <authorList>
            <person name="Borrel G."/>
            <person name="Adam P.S."/>
            <person name="McKay L.J."/>
            <person name="Chen L.X."/>
            <person name="Sierra-Garcia I.N."/>
            <person name="Sieber C.M."/>
            <person name="Letourneur Q."/>
            <person name="Ghozlane A."/>
            <person name="Andersen G.L."/>
            <person name="Li W.J."/>
            <person name="Hallam S.J."/>
            <person name="Muyzer G."/>
            <person name="de Oliveira V.M."/>
            <person name="Inskeep W.P."/>
            <person name="Banfield J.F."/>
            <person name="Gribaldo S."/>
        </authorList>
    </citation>
    <scope>NUCLEOTIDE SEQUENCE [LARGE SCALE GENOMIC DNA]</scope>
    <source>
        <strain evidence="2">NM4</strain>
    </source>
</reference>
<dbReference type="GO" id="GO:0006355">
    <property type="term" value="P:regulation of DNA-templated transcription"/>
    <property type="evidence" value="ECO:0007669"/>
    <property type="project" value="InterPro"/>
</dbReference>
<dbReference type="AlphaFoldDB" id="A0A3R9PVM6"/>
<gene>
    <name evidence="1" type="ORF">D6D85_08405</name>
    <name evidence="2" type="ORF">EF810_07220</name>
</gene>
<comment type="caution">
    <text evidence="1">The sequence shown here is derived from an EMBL/GenBank/DDBJ whole genome shotgun (WGS) entry which is preliminary data.</text>
</comment>
<proteinExistence type="predicted"/>
<protein>
    <submittedName>
        <fullName evidence="1">Ribbon-helix-helix protein, CopG family</fullName>
    </submittedName>
</protein>
<reference evidence="1 3" key="1">
    <citation type="submission" date="2018-10" db="EMBL/GenBank/DDBJ databases">
        <title>Co-occurring genomic capacity for anaerobic methane metabolism and dissimilatory sulfite reduction discovered in the Korarchaeota.</title>
        <authorList>
            <person name="Mckay L.J."/>
            <person name="Dlakic M."/>
            <person name="Fields M.W."/>
            <person name="Delmont T.O."/>
            <person name="Eren A.M."/>
            <person name="Jay Z.J."/>
            <person name="Klingelsmith K.B."/>
            <person name="Rusch D.B."/>
            <person name="Inskeep W.P."/>
        </authorList>
    </citation>
    <scope>NUCLEOTIDE SEQUENCE [LARGE SCALE GENOMIC DNA]</scope>
    <source>
        <strain evidence="1 3">MDKW</strain>
    </source>
</reference>
<dbReference type="InterPro" id="IPR013321">
    <property type="entry name" value="Arc_rbn_hlx_hlx"/>
</dbReference>
<organism evidence="1 3">
    <name type="scientific">Candidatus Methanodesulfokora washburnensis</name>
    <dbReference type="NCBI Taxonomy" id="2478471"/>
    <lineage>
        <taxon>Archaea</taxon>
        <taxon>Thermoproteota</taxon>
        <taxon>Candidatus Korarchaeia</taxon>
        <taxon>Candidatus Korarchaeia incertae sedis</taxon>
        <taxon>Candidatus Methanodesulfokora</taxon>
    </lineage>
</organism>
<dbReference type="CDD" id="cd22231">
    <property type="entry name" value="RHH_NikR_HicB-like"/>
    <property type="match status" value="1"/>
</dbReference>
<dbReference type="Gene3D" id="1.10.1220.10">
    <property type="entry name" value="Met repressor-like"/>
    <property type="match status" value="1"/>
</dbReference>
<dbReference type="InterPro" id="IPR055544">
    <property type="entry name" value="DUF7120"/>
</dbReference>
<keyword evidence="3" id="KW-1185">Reference proteome</keyword>
<dbReference type="Proteomes" id="UP000316217">
    <property type="component" value="Unassembled WGS sequence"/>
</dbReference>
<dbReference type="EMBL" id="RCOS01000097">
    <property type="protein sequence ID" value="RSN74277.1"/>
    <property type="molecule type" value="Genomic_DNA"/>
</dbReference>
<dbReference type="RefSeq" id="WP_125671552.1">
    <property type="nucleotide sequence ID" value="NZ_RCOS01000097.1"/>
</dbReference>
<dbReference type="InterPro" id="IPR010985">
    <property type="entry name" value="Ribbon_hlx_hlx"/>
</dbReference>
<accession>A0A3R9PVM6</accession>
<dbReference type="OrthoDB" id="46257at2157"/>